<evidence type="ECO:0000313" key="3">
    <source>
        <dbReference type="Proteomes" id="UP000441354"/>
    </source>
</evidence>
<sequence>MENKDRLEYPIVLTAKEISKILKISKPSSYELMKRSDFPLVQIGRCKRVLRDDFFEWLRNLS</sequence>
<feature type="domain" description="Helix-turn-helix" evidence="1">
    <location>
        <begin position="12"/>
        <end position="60"/>
    </location>
</feature>
<dbReference type="AlphaFoldDB" id="A0A7V7RPC6"/>
<dbReference type="EMBL" id="WBOT01000001">
    <property type="protein sequence ID" value="KAB2335115.1"/>
    <property type="molecule type" value="Genomic_DNA"/>
</dbReference>
<dbReference type="OrthoDB" id="122388at2"/>
<dbReference type="RefSeq" id="WP_151571799.1">
    <property type="nucleotide sequence ID" value="NZ_WBOT01000001.1"/>
</dbReference>
<proteinExistence type="predicted"/>
<comment type="caution">
    <text evidence="2">The sequence shown here is derived from an EMBL/GenBank/DDBJ whole genome shotgun (WGS) entry which is preliminary data.</text>
</comment>
<evidence type="ECO:0000313" key="2">
    <source>
        <dbReference type="EMBL" id="KAB2335115.1"/>
    </source>
</evidence>
<gene>
    <name evidence="2" type="ORF">F7732_00640</name>
</gene>
<dbReference type="Pfam" id="PF12728">
    <property type="entry name" value="HTH_17"/>
    <property type="match status" value="1"/>
</dbReference>
<organism evidence="2 3">
    <name type="scientific">Bacillus mesophilum</name>
    <dbReference type="NCBI Taxonomy" id="1071718"/>
    <lineage>
        <taxon>Bacteria</taxon>
        <taxon>Bacillati</taxon>
        <taxon>Bacillota</taxon>
        <taxon>Bacilli</taxon>
        <taxon>Bacillales</taxon>
        <taxon>Bacillaceae</taxon>
        <taxon>Bacillus</taxon>
    </lineage>
</organism>
<evidence type="ECO:0000259" key="1">
    <source>
        <dbReference type="Pfam" id="PF12728"/>
    </source>
</evidence>
<protein>
    <submittedName>
        <fullName evidence="2">Helix-turn-helix domain-containing protein</fullName>
    </submittedName>
</protein>
<dbReference type="Proteomes" id="UP000441354">
    <property type="component" value="Unassembled WGS sequence"/>
</dbReference>
<name>A0A7V7RPC6_9BACI</name>
<accession>A0A7V7RPC6</accession>
<reference evidence="2 3" key="1">
    <citation type="journal article" date="2014" name="Arch. Microbiol.">
        <title>Bacillus mesophilum sp. nov., strain IITR-54T, a novel 4-chlorobiphenyl dechlorinating bacterium.</title>
        <authorList>
            <person name="Manickam N."/>
            <person name="Singh N.K."/>
            <person name="Bajaj A."/>
            <person name="Kumar R.M."/>
            <person name="Kaur G."/>
            <person name="Kaur N."/>
            <person name="Bala M."/>
            <person name="Kumar A."/>
            <person name="Mayilraj S."/>
        </authorList>
    </citation>
    <scope>NUCLEOTIDE SEQUENCE [LARGE SCALE GENOMIC DNA]</scope>
    <source>
        <strain evidence="2 3">IITR-54</strain>
    </source>
</reference>
<dbReference type="InterPro" id="IPR041657">
    <property type="entry name" value="HTH_17"/>
</dbReference>
<keyword evidence="3" id="KW-1185">Reference proteome</keyword>